<dbReference type="FunFam" id="1.20.5.110:FF:000008">
    <property type="entry name" value="Syntaxin 132"/>
    <property type="match status" value="1"/>
</dbReference>
<dbReference type="Gene3D" id="1.20.58.70">
    <property type="match status" value="1"/>
</dbReference>
<proteinExistence type="inferred from homology"/>
<dbReference type="CDD" id="cd15848">
    <property type="entry name" value="SNARE_syntaxin1-like"/>
    <property type="match status" value="1"/>
</dbReference>
<dbReference type="SMART" id="SM00397">
    <property type="entry name" value="t_SNARE"/>
    <property type="match status" value="1"/>
</dbReference>
<keyword evidence="7 10" id="KW-0472">Membrane</keyword>
<feature type="region of interest" description="Disordered" evidence="9">
    <location>
        <begin position="127"/>
        <end position="167"/>
    </location>
</feature>
<gene>
    <name evidence="12" type="ORF">AXG93_1160s1150</name>
</gene>
<feature type="domain" description="T-SNARE coiled-coil homology" evidence="11">
    <location>
        <begin position="338"/>
        <end position="400"/>
    </location>
</feature>
<evidence type="ECO:0000313" key="13">
    <source>
        <dbReference type="Proteomes" id="UP000077202"/>
    </source>
</evidence>
<evidence type="ECO:0000256" key="2">
    <source>
        <dbReference type="ARBA" id="ARBA00009063"/>
    </source>
</evidence>
<dbReference type="GO" id="GO:0005886">
    <property type="term" value="C:plasma membrane"/>
    <property type="evidence" value="ECO:0007669"/>
    <property type="project" value="TreeGrafter"/>
</dbReference>
<dbReference type="Pfam" id="PF05739">
    <property type="entry name" value="SNARE"/>
    <property type="match status" value="1"/>
</dbReference>
<dbReference type="EMBL" id="LVLJ01003345">
    <property type="protein sequence ID" value="OAE21759.1"/>
    <property type="molecule type" value="Genomic_DNA"/>
</dbReference>
<dbReference type="GO" id="GO:0006886">
    <property type="term" value="P:intracellular protein transport"/>
    <property type="evidence" value="ECO:0007669"/>
    <property type="project" value="InterPro"/>
</dbReference>
<sequence length="435" mass="47433">MEGFRHGAETISSQGRKEGWSEGGTRDGGLGTLSDSQAKASSPGTDRVDNARTTHEPTDLPQLGAALLYNRGLLISRLIVLPRTGLHGRGALDSAAAAAAAAAAGSSIRRQQQRAIMNDLLGDSSREFSAAGGGTTAGSVEMSTNGKKKKRDVEAGREENEAEGDPGMDEFFREEAAIQGDLSQITSLLKKLEEAHQESQTLTNAKALKALKERMARDLDDVSKVVRHIKGKIEALDRSNLASRKKPNCGEGTSTDRTRMGLTAGLKVKLKDLMTQFVNLRQSFNDEYRQVVERRVFTVTGQKADEEMIDQLIETGNSEQIFQKAIQAQGRGQILDTIAEIQERHDSVKDIEKKLLELHQIFLDMAVLVEAQGELLDNISKNVSTAQDYVARGGVALGQARKLQKGTRKCMCYAVILLLIIILIIVLATVKPWQK</sequence>
<evidence type="ECO:0000256" key="1">
    <source>
        <dbReference type="ARBA" id="ARBA00004211"/>
    </source>
</evidence>
<keyword evidence="5" id="KW-0653">Protein transport</keyword>
<dbReference type="PROSITE" id="PS50192">
    <property type="entry name" value="T_SNARE"/>
    <property type="match status" value="1"/>
</dbReference>
<name>A0A176VLB9_MARPO</name>
<dbReference type="GO" id="GO:0006906">
    <property type="term" value="P:vesicle fusion"/>
    <property type="evidence" value="ECO:0007669"/>
    <property type="project" value="TreeGrafter"/>
</dbReference>
<evidence type="ECO:0000256" key="5">
    <source>
        <dbReference type="ARBA" id="ARBA00022927"/>
    </source>
</evidence>
<dbReference type="InterPro" id="IPR006011">
    <property type="entry name" value="Syntaxin_N"/>
</dbReference>
<dbReference type="InterPro" id="IPR006012">
    <property type="entry name" value="Syntaxin/epimorphin_CS"/>
</dbReference>
<dbReference type="Pfam" id="PF00804">
    <property type="entry name" value="Syntaxin"/>
    <property type="match status" value="1"/>
</dbReference>
<organism evidence="12 13">
    <name type="scientific">Marchantia polymorpha subsp. ruderalis</name>
    <dbReference type="NCBI Taxonomy" id="1480154"/>
    <lineage>
        <taxon>Eukaryota</taxon>
        <taxon>Viridiplantae</taxon>
        <taxon>Streptophyta</taxon>
        <taxon>Embryophyta</taxon>
        <taxon>Marchantiophyta</taxon>
        <taxon>Marchantiopsida</taxon>
        <taxon>Marchantiidae</taxon>
        <taxon>Marchantiales</taxon>
        <taxon>Marchantiaceae</taxon>
        <taxon>Marchantia</taxon>
    </lineage>
</organism>
<accession>A0A176VLB9</accession>
<evidence type="ECO:0000256" key="10">
    <source>
        <dbReference type="SAM" id="Phobius"/>
    </source>
</evidence>
<comment type="subcellular location">
    <subcellularLocation>
        <location evidence="1">Membrane</location>
        <topology evidence="1">Single-pass type IV membrane protein</topology>
    </subcellularLocation>
</comment>
<feature type="transmembrane region" description="Helical" evidence="10">
    <location>
        <begin position="410"/>
        <end position="430"/>
    </location>
</feature>
<evidence type="ECO:0000256" key="8">
    <source>
        <dbReference type="RuleBase" id="RU003858"/>
    </source>
</evidence>
<keyword evidence="3" id="KW-0813">Transport</keyword>
<dbReference type="GO" id="GO:0005484">
    <property type="term" value="F:SNAP receptor activity"/>
    <property type="evidence" value="ECO:0007669"/>
    <property type="project" value="InterPro"/>
</dbReference>
<dbReference type="InterPro" id="IPR010989">
    <property type="entry name" value="SNARE"/>
</dbReference>
<dbReference type="Proteomes" id="UP000077202">
    <property type="component" value="Unassembled WGS sequence"/>
</dbReference>
<evidence type="ECO:0000256" key="9">
    <source>
        <dbReference type="SAM" id="MobiDB-lite"/>
    </source>
</evidence>
<keyword evidence="4 10" id="KW-0812">Transmembrane</keyword>
<dbReference type="PANTHER" id="PTHR19957:SF307">
    <property type="entry name" value="PROTEIN SSO1-RELATED"/>
    <property type="match status" value="1"/>
</dbReference>
<dbReference type="InterPro" id="IPR000727">
    <property type="entry name" value="T_SNARE_dom"/>
</dbReference>
<dbReference type="CDD" id="cd00179">
    <property type="entry name" value="SynN"/>
    <property type="match status" value="1"/>
</dbReference>
<protein>
    <recommendedName>
        <fullName evidence="11">t-SNARE coiled-coil homology domain-containing protein</fullName>
    </recommendedName>
</protein>
<feature type="compositionally biased region" description="Basic and acidic residues" evidence="9">
    <location>
        <begin position="46"/>
        <end position="58"/>
    </location>
</feature>
<feature type="region of interest" description="Disordered" evidence="9">
    <location>
        <begin position="1"/>
        <end position="58"/>
    </location>
</feature>
<evidence type="ECO:0000259" key="11">
    <source>
        <dbReference type="PROSITE" id="PS50192"/>
    </source>
</evidence>
<dbReference type="PANTHER" id="PTHR19957">
    <property type="entry name" value="SYNTAXIN"/>
    <property type="match status" value="1"/>
</dbReference>
<evidence type="ECO:0000256" key="3">
    <source>
        <dbReference type="ARBA" id="ARBA00022448"/>
    </source>
</evidence>
<dbReference type="GO" id="GO:0012505">
    <property type="term" value="C:endomembrane system"/>
    <property type="evidence" value="ECO:0007669"/>
    <property type="project" value="TreeGrafter"/>
</dbReference>
<dbReference type="GO" id="GO:0048278">
    <property type="term" value="P:vesicle docking"/>
    <property type="evidence" value="ECO:0007669"/>
    <property type="project" value="TreeGrafter"/>
</dbReference>
<dbReference type="FunFam" id="1.20.58.70:FF:000003">
    <property type="entry name" value="Qa-SNARE, Sso1/Syntaxin1-type, SYP12A-group"/>
    <property type="match status" value="1"/>
</dbReference>
<dbReference type="GO" id="GO:0000149">
    <property type="term" value="F:SNARE binding"/>
    <property type="evidence" value="ECO:0007669"/>
    <property type="project" value="TreeGrafter"/>
</dbReference>
<comment type="caution">
    <text evidence="12">The sequence shown here is derived from an EMBL/GenBank/DDBJ whole genome shotgun (WGS) entry which is preliminary data.</text>
</comment>
<evidence type="ECO:0000256" key="4">
    <source>
        <dbReference type="ARBA" id="ARBA00022692"/>
    </source>
</evidence>
<dbReference type="Gene3D" id="1.20.5.110">
    <property type="match status" value="1"/>
</dbReference>
<keyword evidence="13" id="KW-1185">Reference proteome</keyword>
<dbReference type="GO" id="GO:0006887">
    <property type="term" value="P:exocytosis"/>
    <property type="evidence" value="ECO:0007669"/>
    <property type="project" value="TreeGrafter"/>
</dbReference>
<reference evidence="12" key="1">
    <citation type="submission" date="2016-03" db="EMBL/GenBank/DDBJ databases">
        <title>Mechanisms controlling the formation of the plant cell surface in tip-growing cells are functionally conserved among land plants.</title>
        <authorList>
            <person name="Honkanen S."/>
            <person name="Jones V.A."/>
            <person name="Morieri G."/>
            <person name="Champion C."/>
            <person name="Hetherington A.J."/>
            <person name="Kelly S."/>
            <person name="Saint-Marcoux D."/>
            <person name="Proust H."/>
            <person name="Prescott H."/>
            <person name="Dolan L."/>
        </authorList>
    </citation>
    <scope>NUCLEOTIDE SEQUENCE [LARGE SCALE GENOMIC DNA]</scope>
    <source>
        <tissue evidence="12">Whole gametophyte</tissue>
    </source>
</reference>
<evidence type="ECO:0000256" key="6">
    <source>
        <dbReference type="ARBA" id="ARBA00022989"/>
    </source>
</evidence>
<evidence type="ECO:0000256" key="7">
    <source>
        <dbReference type="ARBA" id="ARBA00023136"/>
    </source>
</evidence>
<dbReference type="SUPFAM" id="SSF47661">
    <property type="entry name" value="t-snare proteins"/>
    <property type="match status" value="1"/>
</dbReference>
<evidence type="ECO:0000313" key="12">
    <source>
        <dbReference type="EMBL" id="OAE21759.1"/>
    </source>
</evidence>
<dbReference type="InterPro" id="IPR045242">
    <property type="entry name" value="Syntaxin"/>
</dbReference>
<comment type="similarity">
    <text evidence="2 8">Belongs to the syntaxin family.</text>
</comment>
<keyword evidence="6 10" id="KW-1133">Transmembrane helix</keyword>
<dbReference type="AlphaFoldDB" id="A0A176VLB9"/>
<dbReference type="PROSITE" id="PS00914">
    <property type="entry name" value="SYNTAXIN"/>
    <property type="match status" value="1"/>
</dbReference>
<dbReference type="SMART" id="SM00503">
    <property type="entry name" value="SynN"/>
    <property type="match status" value="1"/>
</dbReference>
<feature type="compositionally biased region" description="Polar residues" evidence="9">
    <location>
        <begin position="33"/>
        <end position="44"/>
    </location>
</feature>
<dbReference type="GO" id="GO:0031201">
    <property type="term" value="C:SNARE complex"/>
    <property type="evidence" value="ECO:0007669"/>
    <property type="project" value="TreeGrafter"/>
</dbReference>